<sequence>MDIRWRAPVTDAELVALTESHGGRAVAGWWDQVRPHSLGWVTARADGMLIGFVNVAWDGGDHAFLVDTKTRGNCQRRGIGTAVVKLAAQRAKSAGCEWLHVDFGEELRAFYFDACGFVSPPAAGVINLYALRMAPG</sequence>
<dbReference type="PROSITE" id="PS51186">
    <property type="entry name" value="GNAT"/>
    <property type="match status" value="1"/>
</dbReference>
<dbReference type="EMBL" id="MLQM01000024">
    <property type="protein sequence ID" value="OHV05090.1"/>
    <property type="molecule type" value="Genomic_DNA"/>
</dbReference>
<dbReference type="CDD" id="cd04301">
    <property type="entry name" value="NAT_SF"/>
    <property type="match status" value="1"/>
</dbReference>
<evidence type="ECO:0000259" key="1">
    <source>
        <dbReference type="PROSITE" id="PS51186"/>
    </source>
</evidence>
<dbReference type="SUPFAM" id="SSF55729">
    <property type="entry name" value="Acyl-CoA N-acyltransferases (Nat)"/>
    <property type="match status" value="1"/>
</dbReference>
<dbReference type="Pfam" id="PF00583">
    <property type="entry name" value="Acetyltransf_1"/>
    <property type="match status" value="1"/>
</dbReference>
<evidence type="ECO:0000313" key="3">
    <source>
        <dbReference type="Proteomes" id="UP000179734"/>
    </source>
</evidence>
<feature type="domain" description="N-acetyltransferase" evidence="1">
    <location>
        <begin position="1"/>
        <end position="136"/>
    </location>
</feature>
<evidence type="ECO:0000313" key="2">
    <source>
        <dbReference type="EMBL" id="OHV05090.1"/>
    </source>
</evidence>
<comment type="caution">
    <text evidence="2">The sequence shown here is derived from an EMBL/GenBank/DDBJ whole genome shotgun (WGS) entry which is preliminary data.</text>
</comment>
<dbReference type="InterPro" id="IPR016181">
    <property type="entry name" value="Acyl_CoA_acyltransferase"/>
</dbReference>
<reference evidence="2 3" key="1">
    <citation type="submission" date="2016-10" db="EMBL/GenBank/DDBJ databases">
        <title>Genome sequence of Mycobacterium talmonii.</title>
        <authorList>
            <person name="Greninger A.L."/>
            <person name="Elliott B."/>
            <person name="Vasireddy S."/>
            <person name="Vasireddy R."/>
        </authorList>
    </citation>
    <scope>NUCLEOTIDE SEQUENCE [LARGE SCALE GENOMIC DNA]</scope>
    <source>
        <strain evidence="3">NE-TNMC-100812</strain>
    </source>
</reference>
<dbReference type="InterPro" id="IPR000182">
    <property type="entry name" value="GNAT_dom"/>
</dbReference>
<keyword evidence="3" id="KW-1185">Reference proteome</keyword>
<accession>A0A1S1NM87</accession>
<organism evidence="2 3">
    <name type="scientific">Mycobacterium talmoniae</name>
    <dbReference type="NCBI Taxonomy" id="1858794"/>
    <lineage>
        <taxon>Bacteria</taxon>
        <taxon>Bacillati</taxon>
        <taxon>Actinomycetota</taxon>
        <taxon>Actinomycetes</taxon>
        <taxon>Mycobacteriales</taxon>
        <taxon>Mycobacteriaceae</taxon>
        <taxon>Mycobacterium</taxon>
    </lineage>
</organism>
<dbReference type="GO" id="GO:0016747">
    <property type="term" value="F:acyltransferase activity, transferring groups other than amino-acyl groups"/>
    <property type="evidence" value="ECO:0007669"/>
    <property type="project" value="InterPro"/>
</dbReference>
<keyword evidence="2" id="KW-0808">Transferase</keyword>
<gene>
    <name evidence="2" type="ORF">BKN37_07265</name>
</gene>
<dbReference type="Proteomes" id="UP000179734">
    <property type="component" value="Unassembled WGS sequence"/>
</dbReference>
<proteinExistence type="predicted"/>
<dbReference type="Gene3D" id="3.40.630.30">
    <property type="match status" value="1"/>
</dbReference>
<dbReference type="AlphaFoldDB" id="A0A1S1NM87"/>
<protein>
    <submittedName>
        <fullName evidence="2">GNAT family N-acetyltransferase</fullName>
    </submittedName>
</protein>
<name>A0A1S1NM87_9MYCO</name>